<keyword evidence="2 4" id="KW-0853">WD repeat</keyword>
<feature type="compositionally biased region" description="Basic and acidic residues" evidence="5">
    <location>
        <begin position="565"/>
        <end position="578"/>
    </location>
</feature>
<feature type="region of interest" description="Disordered" evidence="5">
    <location>
        <begin position="327"/>
        <end position="403"/>
    </location>
</feature>
<dbReference type="Pfam" id="PF00400">
    <property type="entry name" value="WD40"/>
    <property type="match status" value="2"/>
</dbReference>
<evidence type="ECO:0000313" key="7">
    <source>
        <dbReference type="Proteomes" id="UP000664521"/>
    </source>
</evidence>
<feature type="region of interest" description="Disordered" evidence="5">
    <location>
        <begin position="1364"/>
        <end position="1490"/>
    </location>
</feature>
<feature type="compositionally biased region" description="Polar residues" evidence="5">
    <location>
        <begin position="1"/>
        <end position="11"/>
    </location>
</feature>
<dbReference type="InterPro" id="IPR037588">
    <property type="entry name" value="MLST8"/>
</dbReference>
<dbReference type="InterPro" id="IPR036322">
    <property type="entry name" value="WD40_repeat_dom_sf"/>
</dbReference>
<dbReference type="Gene3D" id="2.130.10.10">
    <property type="entry name" value="YVTN repeat-like/Quinoprotein amine dehydrogenase"/>
    <property type="match status" value="1"/>
</dbReference>
<dbReference type="PROSITE" id="PS50082">
    <property type="entry name" value="WD_REPEATS_2"/>
    <property type="match status" value="2"/>
</dbReference>
<dbReference type="PANTHER" id="PTHR19842:SF2">
    <property type="entry name" value="WD REPEAT PROTEIN (AFU_ORTHOLOGUE AFUA_5G04300)"/>
    <property type="match status" value="1"/>
</dbReference>
<dbReference type="PROSITE" id="PS00678">
    <property type="entry name" value="WD_REPEATS_1"/>
    <property type="match status" value="2"/>
</dbReference>
<evidence type="ECO:0000256" key="5">
    <source>
        <dbReference type="SAM" id="MobiDB-lite"/>
    </source>
</evidence>
<accession>A0A8H3IY75</accession>
<dbReference type="GO" id="GO:0031932">
    <property type="term" value="C:TORC2 complex"/>
    <property type="evidence" value="ECO:0007669"/>
    <property type="project" value="InterPro"/>
</dbReference>
<dbReference type="InterPro" id="IPR019775">
    <property type="entry name" value="WD40_repeat_CS"/>
</dbReference>
<feature type="region of interest" description="Disordered" evidence="5">
    <location>
        <begin position="65"/>
        <end position="155"/>
    </location>
</feature>
<feature type="compositionally biased region" description="Polar residues" evidence="5">
    <location>
        <begin position="545"/>
        <end position="564"/>
    </location>
</feature>
<dbReference type="Proteomes" id="UP000664521">
    <property type="component" value="Unassembled WGS sequence"/>
</dbReference>
<evidence type="ECO:0000313" key="6">
    <source>
        <dbReference type="EMBL" id="CAF9933500.1"/>
    </source>
</evidence>
<evidence type="ECO:0000256" key="1">
    <source>
        <dbReference type="ARBA" id="ARBA00009890"/>
    </source>
</evidence>
<feature type="region of interest" description="Disordered" evidence="5">
    <location>
        <begin position="504"/>
        <end position="578"/>
    </location>
</feature>
<protein>
    <submittedName>
        <fullName evidence="6">Uncharacterized protein</fullName>
    </submittedName>
</protein>
<dbReference type="PANTHER" id="PTHR19842">
    <property type="entry name" value="G BETA-LIKE PROTEIN GBL"/>
    <property type="match status" value="1"/>
</dbReference>
<reference evidence="6" key="1">
    <citation type="submission" date="2021-03" db="EMBL/GenBank/DDBJ databases">
        <authorList>
            <person name="Tagirdzhanova G."/>
        </authorList>
    </citation>
    <scope>NUCLEOTIDE SEQUENCE</scope>
</reference>
<feature type="region of interest" description="Disordered" evidence="5">
    <location>
        <begin position="447"/>
        <end position="476"/>
    </location>
</feature>
<feature type="repeat" description="WD" evidence="4">
    <location>
        <begin position="1209"/>
        <end position="1231"/>
    </location>
</feature>
<comment type="similarity">
    <text evidence="1">Belongs to the WD repeat LST8 family.</text>
</comment>
<dbReference type="GO" id="GO:0031931">
    <property type="term" value="C:TORC1 complex"/>
    <property type="evidence" value="ECO:0007669"/>
    <property type="project" value="InterPro"/>
</dbReference>
<feature type="compositionally biased region" description="Polar residues" evidence="5">
    <location>
        <begin position="225"/>
        <end position="248"/>
    </location>
</feature>
<dbReference type="SUPFAM" id="SSF50978">
    <property type="entry name" value="WD40 repeat-like"/>
    <property type="match status" value="1"/>
</dbReference>
<proteinExistence type="inferred from homology"/>
<feature type="compositionally biased region" description="Low complexity" evidence="5">
    <location>
        <begin position="65"/>
        <end position="78"/>
    </location>
</feature>
<sequence>MDSRMSMSSDVPNGLIAHPGTTLDALGQAASKAEQAAYRYRASTLLPFSQLDFEAEHPEWSLSAHRTSSASSSRPASANGTTALYSRSSTASANNRDLASADGRATSQAIGFPTHPIQVNPRARGKSRKPYPKEQKLSEPDKKQTCSGGEPGHLGIVHGRAMKQCYRDQRSLPKDGAQNPSPTIRPSAMSNRKSHAGSVSNISISSDTTNPADITQTRLRKTRWAPSSGQDLKSNGISGDIPESQTHGKNARSIYREVVDPIVQSLNSHYEEIYPQLDVSAIRQEVLDEITETLMPDLLREKQHTKKRQIKVVRRFAKELWGQKILQHMSKRSSSRRSSSSFAPDVSLLGPGASSIQPSWGRTKSIERSNKSISQLERIGLTPEPETKPSKSPRTYSQRGLTDVAHRGIMKIQKHKKASHTDKANHSLPAESVLESPSDQLFSQSFEVQQVASDSSKNQISHSINSPRTGISSDPDSLQEMIEKNSTGCLTVEKDKSRVFLQSSAREPAGPLGTFSQVRSPGSTPPNPKERTVVKQKKSRVGSIDSGQDQLSKSTSGFNLPQISHSHENHPDTGHDRNIAMAESSPMQIDSDQDGESLPPAPRHARIVRRGTSGILAVSLRMAPSMGTFIPARPAPPPPILTSPPSHFVFPSKSIKGHDYLSADPVLEQTLGALNVPDKQAPRPYQVEDSLTVKDDDLPGAVKHVDFTDTELDELLTIICHLQGVHRDSSTALKDQLKGAVSSLSYSEIAQVARLANETSGLVSLRQEKPIRRFLRRLQQDNNPTTPSIVRVEAAQIGPDRGMTKQTLLRRRENGLGRDEFSIQRQLREAMIETFTPQRSWKGASGDIVSIAWNPNSQTYTVGATATSNAEDLQYNRPNNLLYGDVNHNTLHELPDHYIDRPRPETIAEGPNASEAVYAACDPKVYKTVSAIQYSANGTRMFTASHDKTVKVWDVPVDGLPSCSLTLAHDAILAQLSASTRLPNVFATGSQTTAEAIRVYYQPTADLESSYNCISLGSTRAQAKPRHEIYPECLTWGNTPMTESFLLAGFARWGDLPDNNPGRQGDLCIWDLRNGQKLWGKPPSQSVTAASFHPFMNTFGTGGAPGTGVNRRKNTRTVVRMWDMRHDKFSMELDCPALDMGDLVFHPVSKDIVAVGCTDGAVYVWDMRNPEYFLHKLQHGEPISDWDNKYGESPLSREQGDAGVTMTLWSSVKNHLYTGATDGMVKLWDVNRAPEDVLVNNVTQLEAGVASATFSPDYTSLLIGDSTGGLHLLNSGPGYLTEEEQKFGPGPIRYIGVPRNDPPAPDDEPGQGQLAAQELLSSGQLTMHDTFGVGQGPAYKGPYAAYAHEKGPPSMARLLPEFEKQQPVSRRTGRERENEAARNIKGTHERRRYELELNREPPPGEEPPAVPEQKSSNKPSSNKKRKRNPRPTGSLEDSARKKARMSSAAVGSTIDDNDDDDPQDGDMSDQMDVDDDDDDEMQGFDTEDERWFPDLDYDVFAQLGIHNP</sequence>
<feature type="compositionally biased region" description="Acidic residues" evidence="5">
    <location>
        <begin position="1455"/>
        <end position="1488"/>
    </location>
</feature>
<feature type="region of interest" description="Disordered" evidence="5">
    <location>
        <begin position="1"/>
        <end position="21"/>
    </location>
</feature>
<evidence type="ECO:0000256" key="4">
    <source>
        <dbReference type="PROSITE-ProRule" id="PRU00221"/>
    </source>
</evidence>
<name>A0A8H3IY75_9LECA</name>
<feature type="compositionally biased region" description="Polar residues" evidence="5">
    <location>
        <begin position="390"/>
        <end position="400"/>
    </location>
</feature>
<dbReference type="InterPro" id="IPR015943">
    <property type="entry name" value="WD40/YVTN_repeat-like_dom_sf"/>
</dbReference>
<keyword evidence="7" id="KW-1185">Reference proteome</keyword>
<dbReference type="PROSITE" id="PS50294">
    <property type="entry name" value="WD_REPEATS_REGION"/>
    <property type="match status" value="1"/>
</dbReference>
<organism evidence="6 7">
    <name type="scientific">Heterodermia speciosa</name>
    <dbReference type="NCBI Taxonomy" id="116794"/>
    <lineage>
        <taxon>Eukaryota</taxon>
        <taxon>Fungi</taxon>
        <taxon>Dikarya</taxon>
        <taxon>Ascomycota</taxon>
        <taxon>Pezizomycotina</taxon>
        <taxon>Lecanoromycetes</taxon>
        <taxon>OSLEUM clade</taxon>
        <taxon>Lecanoromycetidae</taxon>
        <taxon>Caliciales</taxon>
        <taxon>Physciaceae</taxon>
        <taxon>Heterodermia</taxon>
    </lineage>
</organism>
<dbReference type="GO" id="GO:0032956">
    <property type="term" value="P:regulation of actin cytoskeleton organization"/>
    <property type="evidence" value="ECO:0007669"/>
    <property type="project" value="TreeGrafter"/>
</dbReference>
<feature type="compositionally biased region" description="Pro residues" evidence="5">
    <location>
        <begin position="1400"/>
        <end position="1410"/>
    </location>
</feature>
<feature type="compositionally biased region" description="Basic and acidic residues" evidence="5">
    <location>
        <begin position="1372"/>
        <end position="1382"/>
    </location>
</feature>
<feature type="repeat" description="WD" evidence="4">
    <location>
        <begin position="929"/>
        <end position="955"/>
    </location>
</feature>
<feature type="compositionally biased region" description="Low complexity" evidence="5">
    <location>
        <begin position="1411"/>
        <end position="1420"/>
    </location>
</feature>
<dbReference type="GO" id="GO:0031929">
    <property type="term" value="P:TOR signaling"/>
    <property type="evidence" value="ECO:0007669"/>
    <property type="project" value="InterPro"/>
</dbReference>
<feature type="compositionally biased region" description="Polar residues" evidence="5">
    <location>
        <begin position="79"/>
        <end position="97"/>
    </location>
</feature>
<evidence type="ECO:0000256" key="2">
    <source>
        <dbReference type="ARBA" id="ARBA00022574"/>
    </source>
</evidence>
<keyword evidence="3" id="KW-0677">Repeat</keyword>
<gene>
    <name evidence="6" type="ORF">HETSPECPRED_008667</name>
</gene>
<dbReference type="InterPro" id="IPR001680">
    <property type="entry name" value="WD40_rpt"/>
</dbReference>
<evidence type="ECO:0000256" key="3">
    <source>
        <dbReference type="ARBA" id="ARBA00022737"/>
    </source>
</evidence>
<feature type="compositionally biased region" description="Polar residues" evidence="5">
    <location>
        <begin position="178"/>
        <end position="217"/>
    </location>
</feature>
<dbReference type="SMART" id="SM00320">
    <property type="entry name" value="WD40"/>
    <property type="match status" value="6"/>
</dbReference>
<feature type="region of interest" description="Disordered" evidence="5">
    <location>
        <begin position="171"/>
        <end position="249"/>
    </location>
</feature>
<dbReference type="OrthoDB" id="10248252at2759"/>
<comment type="caution">
    <text evidence="6">The sequence shown here is derived from an EMBL/GenBank/DDBJ whole genome shotgun (WGS) entry which is preliminary data.</text>
</comment>
<dbReference type="EMBL" id="CAJPDS010000068">
    <property type="protein sequence ID" value="CAF9933500.1"/>
    <property type="molecule type" value="Genomic_DNA"/>
</dbReference>
<feature type="compositionally biased region" description="Basic and acidic residues" evidence="5">
    <location>
        <begin position="131"/>
        <end position="144"/>
    </location>
</feature>